<evidence type="ECO:0000256" key="6">
    <source>
        <dbReference type="SAM" id="Phobius"/>
    </source>
</evidence>
<feature type="transmembrane region" description="Helical" evidence="6">
    <location>
        <begin position="227"/>
        <end position="252"/>
    </location>
</feature>
<name>A0A0G3XJP8_9SPHN</name>
<dbReference type="GO" id="GO:0016020">
    <property type="term" value="C:membrane"/>
    <property type="evidence" value="ECO:0007669"/>
    <property type="project" value="UniProtKB-SubCell"/>
</dbReference>
<feature type="transmembrane region" description="Helical" evidence="6">
    <location>
        <begin position="89"/>
        <end position="110"/>
    </location>
</feature>
<dbReference type="AlphaFoldDB" id="A0A0G3XJP8"/>
<evidence type="ECO:0000313" key="7">
    <source>
        <dbReference type="EMBL" id="AKM11432.1"/>
    </source>
</evidence>
<evidence type="ECO:0000256" key="2">
    <source>
        <dbReference type="ARBA" id="ARBA00009773"/>
    </source>
</evidence>
<feature type="transmembrane region" description="Helical" evidence="6">
    <location>
        <begin position="171"/>
        <end position="193"/>
    </location>
</feature>
<reference evidence="7 8" key="1">
    <citation type="submission" date="2015-06" db="EMBL/GenBank/DDBJ databases">
        <authorList>
            <person name="Zeng Y."/>
            <person name="Huang Y."/>
        </authorList>
    </citation>
    <scope>NUCLEOTIDE SEQUENCE [LARGE SCALE GENOMIC DNA]</scope>
    <source>
        <strain evidence="7 8">PQ-2</strain>
    </source>
</reference>
<dbReference type="OrthoDB" id="9799225at2"/>
<dbReference type="InterPro" id="IPR002549">
    <property type="entry name" value="AI-2E-like"/>
</dbReference>
<organism evidence="7 8">
    <name type="scientific">Croceicoccus naphthovorans</name>
    <dbReference type="NCBI Taxonomy" id="1348774"/>
    <lineage>
        <taxon>Bacteria</taxon>
        <taxon>Pseudomonadati</taxon>
        <taxon>Pseudomonadota</taxon>
        <taxon>Alphaproteobacteria</taxon>
        <taxon>Sphingomonadales</taxon>
        <taxon>Erythrobacteraceae</taxon>
        <taxon>Croceicoccus</taxon>
    </lineage>
</organism>
<dbReference type="GO" id="GO:0055085">
    <property type="term" value="P:transmembrane transport"/>
    <property type="evidence" value="ECO:0007669"/>
    <property type="project" value="TreeGrafter"/>
</dbReference>
<dbReference type="PATRIC" id="fig|1348774.3.peg.289"/>
<dbReference type="KEGG" id="cna:AB433_01365"/>
<feature type="transmembrane region" description="Helical" evidence="6">
    <location>
        <begin position="258"/>
        <end position="285"/>
    </location>
</feature>
<feature type="transmembrane region" description="Helical" evidence="6">
    <location>
        <begin position="329"/>
        <end position="360"/>
    </location>
</feature>
<proteinExistence type="inferred from homology"/>
<evidence type="ECO:0000313" key="8">
    <source>
        <dbReference type="Proteomes" id="UP000035287"/>
    </source>
</evidence>
<dbReference type="Pfam" id="PF01594">
    <property type="entry name" value="AI-2E_transport"/>
    <property type="match status" value="1"/>
</dbReference>
<accession>A0A0G3XJP8</accession>
<keyword evidence="3 6" id="KW-0812">Transmembrane</keyword>
<feature type="transmembrane region" description="Helical" evidence="6">
    <location>
        <begin position="33"/>
        <end position="53"/>
    </location>
</feature>
<keyword evidence="8" id="KW-1185">Reference proteome</keyword>
<keyword evidence="5 6" id="KW-0472">Membrane</keyword>
<protein>
    <recommendedName>
        <fullName evidence="9">Permease</fullName>
    </recommendedName>
</protein>
<dbReference type="PANTHER" id="PTHR21716:SF16">
    <property type="entry name" value="BLL1467 PROTEIN"/>
    <property type="match status" value="1"/>
</dbReference>
<feature type="transmembrane region" description="Helical" evidence="6">
    <location>
        <begin position="292"/>
        <end position="309"/>
    </location>
</feature>
<dbReference type="PANTHER" id="PTHR21716">
    <property type="entry name" value="TRANSMEMBRANE PROTEIN"/>
    <property type="match status" value="1"/>
</dbReference>
<dbReference type="STRING" id="1348774.AB433_01365"/>
<comment type="subcellular location">
    <subcellularLocation>
        <location evidence="1">Membrane</location>
        <topology evidence="1">Multi-pass membrane protein</topology>
    </subcellularLocation>
</comment>
<dbReference type="EMBL" id="CP011770">
    <property type="protein sequence ID" value="AKM11432.1"/>
    <property type="molecule type" value="Genomic_DNA"/>
</dbReference>
<keyword evidence="4 6" id="KW-1133">Transmembrane helix</keyword>
<evidence type="ECO:0000256" key="4">
    <source>
        <dbReference type="ARBA" id="ARBA00022989"/>
    </source>
</evidence>
<sequence>MQDRQLERLAGDVSNADERPARRTMPDIDLGRLGSALLLMAGIGLFLALPFVLSFGSLVFLPFVTALVLTILLSPLADHLARIGLPNVLASFMAVVVFIAVLVLAAAAILQPAVVMFDRVPEMTASISETFGQLRGQLDWINDLNRQIGQLAGERSGQEVVVATPSMIERVALATPTFVIETLLTLLMAFFMIEARVRMRRRLLLERAEFGASLKAARAVREVQDRVASYILTVGLINLGVGVIAALGAWALGMEAPIMWGGLAAILNFLPYLGPLAMTGILLLVGFGSADTILLGLAPAAAYLALHAIEANAVTPAILGARFTVNPVLILLAISYFTWIWGVLGAILSMPILITLMALIEHLGHPNIIGFLFGEPLFLPRQEEAEP</sequence>
<evidence type="ECO:0000256" key="3">
    <source>
        <dbReference type="ARBA" id="ARBA00022692"/>
    </source>
</evidence>
<comment type="similarity">
    <text evidence="2">Belongs to the autoinducer-2 exporter (AI-2E) (TC 2.A.86) family.</text>
</comment>
<dbReference type="Proteomes" id="UP000035287">
    <property type="component" value="Chromosome"/>
</dbReference>
<gene>
    <name evidence="7" type="ORF">AB433_01365</name>
</gene>
<feature type="transmembrane region" description="Helical" evidence="6">
    <location>
        <begin position="59"/>
        <end position="77"/>
    </location>
</feature>
<evidence type="ECO:0000256" key="5">
    <source>
        <dbReference type="ARBA" id="ARBA00023136"/>
    </source>
</evidence>
<evidence type="ECO:0000256" key="1">
    <source>
        <dbReference type="ARBA" id="ARBA00004141"/>
    </source>
</evidence>
<evidence type="ECO:0008006" key="9">
    <source>
        <dbReference type="Google" id="ProtNLM"/>
    </source>
</evidence>